<sequence length="631" mass="71092">MLLVKVLRINLSDNSWRIEDTTAQGPVTLGVKVHNEANSWGLDPFDPQVPFVIGMGPFVGGKMPGFHRLMVVFKSPMTRTLHVAALGGAAYKFMGSGIDVVIITGKSKSPVVAFLSSDGVELRVVEPIFEYGNYHGAYAFTKYLLDTYREFFVKYNARAVVVGPAALSTYNGALVSIDVNPLKGEFRPGAEDFAARGGPGTALAMGHNMVGIVAGGTYRARYAKVNDMEFINKVMIESFKKPFRQVMDEKTIKYRFDPGIGTGGTFGVNYPHYRELLPLFGYKSIYLPREVRAQHVEAILRLFWKPFNDEVFVRSKSWYNCGDFGCSVVCKKVWHGKKVDYEPFHAMGPFIGNYIFEEAVPLVDLIDQYGLDAIEMGHVVAWLFDSLEHGLLKPEEVGLNDKPVFDPLRFNPTIDSRKNARLADELIRGFVGRSTEVLRLVAENGIRAAARKLDEMFHERVLKVGRSFRDLVVYAAYGGSGYMTPNLYWAPGMVAPMYVLGRYWTNYTPTFMGPEDFAKSSLGRAVMEALIDDAGLCRFHRGWVEPVLDRLYTEVIGMQPNKDLYKEFAEYSMKANAEPTPWESERARDVVATMAKEIGSKEWIFEDYEDYVNWWRRFKATIDAGLGVITR</sequence>
<evidence type="ECO:0000259" key="7">
    <source>
        <dbReference type="SMART" id="SM00790"/>
    </source>
</evidence>
<evidence type="ECO:0000256" key="5">
    <source>
        <dbReference type="ARBA" id="ARBA00023004"/>
    </source>
</evidence>
<proteinExistence type="inferred from homology"/>
<dbReference type="SUPFAM" id="SSF48310">
    <property type="entry name" value="Aldehyde ferredoxin oxidoreductase, C-terminal domains"/>
    <property type="match status" value="1"/>
</dbReference>
<reference evidence="8" key="4">
    <citation type="journal article" date="2023" name="Microbiol. Resour. Announc.">
        <title>Complete Genome Sequence of Vulcanisaeta souniana Strain IC-059, a Hyperthermophilic Archaeon Isolated from Hot Spring Water in Japan.</title>
        <authorList>
            <person name="Kato S."/>
            <person name="Itoh T."/>
            <person name="Wu L."/>
            <person name="Ma J."/>
            <person name="Ohkuma M."/>
        </authorList>
    </citation>
    <scope>NUCLEOTIDE SEQUENCE</scope>
    <source>
        <strain evidence="8">JCM 11219</strain>
    </source>
</reference>
<reference evidence="9" key="1">
    <citation type="journal article" date="2014" name="Int. J. Syst. Evol. Microbiol.">
        <title>Complete genome sequence of Corynebacterium casei LMG S-19264T (=DSM 44701T), isolated from a smear-ripened cheese.</title>
        <authorList>
            <consortium name="US DOE Joint Genome Institute (JGI-PGF)"/>
            <person name="Walter F."/>
            <person name="Albersmeier A."/>
            <person name="Kalinowski J."/>
            <person name="Ruckert C."/>
        </authorList>
    </citation>
    <scope>NUCLEOTIDE SEQUENCE</scope>
    <source>
        <strain evidence="9">JCM 11219</strain>
    </source>
</reference>
<comment type="similarity">
    <text evidence="2">Belongs to the AOR/FOR family.</text>
</comment>
<dbReference type="Gene3D" id="3.60.9.10">
    <property type="entry name" value="Aldehyde ferredoxin oxidoreductase, N-terminal domain"/>
    <property type="match status" value="1"/>
</dbReference>
<evidence type="ECO:0000313" key="11">
    <source>
        <dbReference type="Proteomes" id="UP001060771"/>
    </source>
</evidence>
<dbReference type="GO" id="GO:0016625">
    <property type="term" value="F:oxidoreductase activity, acting on the aldehyde or oxo group of donors, iron-sulfur protein as acceptor"/>
    <property type="evidence" value="ECO:0007669"/>
    <property type="project" value="InterPro"/>
</dbReference>
<reference evidence="9" key="2">
    <citation type="submission" date="2020-09" db="EMBL/GenBank/DDBJ databases">
        <authorList>
            <person name="Sun Q."/>
            <person name="Ohkuma M."/>
        </authorList>
    </citation>
    <scope>NUCLEOTIDE SEQUENCE</scope>
    <source>
        <strain evidence="9">JCM 11219</strain>
    </source>
</reference>
<name>A0A830E9Y0_9CREN</name>
<protein>
    <submittedName>
        <fullName evidence="9">Aldehyde ferredoxin oxidoreductase</fullName>
    </submittedName>
</protein>
<keyword evidence="11" id="KW-1185">Reference proteome</keyword>
<dbReference type="Gene3D" id="1.10.569.10">
    <property type="entry name" value="Aldehyde Ferredoxin Oxidoreductase Protein, subunit A, domain 2"/>
    <property type="match status" value="1"/>
</dbReference>
<reference evidence="11" key="3">
    <citation type="submission" date="2022-09" db="EMBL/GenBank/DDBJ databases">
        <title>Complete genome sequence of Vulcanisaeta souniana.</title>
        <authorList>
            <person name="Kato S."/>
            <person name="Itoh T."/>
            <person name="Ohkuma M."/>
        </authorList>
    </citation>
    <scope>NUCLEOTIDE SEQUENCE [LARGE SCALE GENOMIC DNA]</scope>
    <source>
        <strain evidence="11">JCM 11219</strain>
    </source>
</reference>
<dbReference type="InterPro" id="IPR013983">
    <property type="entry name" value="Ald_Fedxn_OxRdtase_N"/>
</dbReference>
<dbReference type="GO" id="GO:0009055">
    <property type="term" value="F:electron transfer activity"/>
    <property type="evidence" value="ECO:0007669"/>
    <property type="project" value="InterPro"/>
</dbReference>
<dbReference type="SMART" id="SM00790">
    <property type="entry name" value="AFOR_N"/>
    <property type="match status" value="1"/>
</dbReference>
<evidence type="ECO:0000313" key="10">
    <source>
        <dbReference type="Proteomes" id="UP000657075"/>
    </source>
</evidence>
<keyword evidence="5" id="KW-0408">Iron</keyword>
<dbReference type="EMBL" id="BMNM01000005">
    <property type="protein sequence ID" value="GGI78783.1"/>
    <property type="molecule type" value="Genomic_DNA"/>
</dbReference>
<dbReference type="InterPro" id="IPR051919">
    <property type="entry name" value="W-dependent_AOR"/>
</dbReference>
<dbReference type="PANTHER" id="PTHR30038:SF7">
    <property type="entry name" value="TUNGSTEN-CONTAINING GLYCERALDEHYDE-3-PHOSPHATE:FERREDOXIN OXIDOREDUCTASE"/>
    <property type="match status" value="1"/>
</dbReference>
<dbReference type="AlphaFoldDB" id="A0A830E9Y0"/>
<keyword evidence="6" id="KW-0411">Iron-sulfur</keyword>
<dbReference type="GO" id="GO:0046872">
    <property type="term" value="F:metal ion binding"/>
    <property type="evidence" value="ECO:0007669"/>
    <property type="project" value="UniProtKB-KW"/>
</dbReference>
<dbReference type="InterPro" id="IPR001203">
    <property type="entry name" value="OxRdtase_Ald_Fedxn_C"/>
</dbReference>
<dbReference type="SUPFAM" id="SSF56228">
    <property type="entry name" value="Aldehyde ferredoxin oxidoreductase, N-terminal domain"/>
    <property type="match status" value="1"/>
</dbReference>
<dbReference type="InterPro" id="IPR036021">
    <property type="entry name" value="Tungsten_al_ferr_oxy-like_C"/>
</dbReference>
<accession>A0A830E9Y0</accession>
<dbReference type="InterPro" id="IPR036503">
    <property type="entry name" value="Ald_Fedxn_OxRdtase_N_sf"/>
</dbReference>
<feature type="domain" description="Aldehyde ferredoxin oxidoreductase N-terminal" evidence="7">
    <location>
        <begin position="5"/>
        <end position="218"/>
    </location>
</feature>
<evidence type="ECO:0000256" key="1">
    <source>
        <dbReference type="ARBA" id="ARBA00001966"/>
    </source>
</evidence>
<dbReference type="Proteomes" id="UP001060771">
    <property type="component" value="Chromosome"/>
</dbReference>
<evidence type="ECO:0000256" key="4">
    <source>
        <dbReference type="ARBA" id="ARBA00022723"/>
    </source>
</evidence>
<comment type="cofactor">
    <cofactor evidence="1">
        <name>[4Fe-4S] cluster</name>
        <dbReference type="ChEBI" id="CHEBI:49883"/>
    </cofactor>
</comment>
<dbReference type="EMBL" id="AP026830">
    <property type="protein sequence ID" value="BDR93254.1"/>
    <property type="molecule type" value="Genomic_DNA"/>
</dbReference>
<evidence type="ECO:0000313" key="9">
    <source>
        <dbReference type="EMBL" id="GGI78783.1"/>
    </source>
</evidence>
<evidence type="ECO:0000256" key="6">
    <source>
        <dbReference type="ARBA" id="ARBA00023014"/>
    </source>
</evidence>
<keyword evidence="4" id="KW-0479">Metal-binding</keyword>
<dbReference type="Pfam" id="PF02730">
    <property type="entry name" value="AFOR_N"/>
    <property type="match status" value="1"/>
</dbReference>
<dbReference type="InterPro" id="IPR013984">
    <property type="entry name" value="Ald_Fedxn_OxRdtase_dom2"/>
</dbReference>
<gene>
    <name evidence="9" type="ORF">GCM10007112_14540</name>
    <name evidence="8" type="ORF">Vsou_23470</name>
</gene>
<organism evidence="9 10">
    <name type="scientific">Vulcanisaeta souniana JCM 11219</name>
    <dbReference type="NCBI Taxonomy" id="1293586"/>
    <lineage>
        <taxon>Archaea</taxon>
        <taxon>Thermoproteota</taxon>
        <taxon>Thermoprotei</taxon>
        <taxon>Thermoproteales</taxon>
        <taxon>Thermoproteaceae</taxon>
        <taxon>Vulcanisaeta</taxon>
    </lineage>
</organism>
<evidence type="ECO:0000313" key="8">
    <source>
        <dbReference type="EMBL" id="BDR93254.1"/>
    </source>
</evidence>
<dbReference type="Pfam" id="PF01314">
    <property type="entry name" value="AFOR_C"/>
    <property type="match status" value="1"/>
</dbReference>
<dbReference type="Proteomes" id="UP000657075">
    <property type="component" value="Unassembled WGS sequence"/>
</dbReference>
<dbReference type="PANTHER" id="PTHR30038">
    <property type="entry name" value="ALDEHYDE FERREDOXIN OXIDOREDUCTASE"/>
    <property type="match status" value="1"/>
</dbReference>
<evidence type="ECO:0000256" key="2">
    <source>
        <dbReference type="ARBA" id="ARBA00011032"/>
    </source>
</evidence>
<evidence type="ECO:0000256" key="3">
    <source>
        <dbReference type="ARBA" id="ARBA00022485"/>
    </source>
</evidence>
<dbReference type="GO" id="GO:0051539">
    <property type="term" value="F:4 iron, 4 sulfur cluster binding"/>
    <property type="evidence" value="ECO:0007669"/>
    <property type="project" value="UniProtKB-KW"/>
</dbReference>
<keyword evidence="3" id="KW-0004">4Fe-4S</keyword>